<protein>
    <submittedName>
        <fullName evidence="2">Uncharacterized protein</fullName>
    </submittedName>
</protein>
<proteinExistence type="predicted"/>
<keyword evidence="3" id="KW-1185">Reference proteome</keyword>
<feature type="region of interest" description="Disordered" evidence="1">
    <location>
        <begin position="44"/>
        <end position="107"/>
    </location>
</feature>
<gene>
    <name evidence="2" type="ORF">J1605_006723</name>
</gene>
<reference evidence="2 3" key="1">
    <citation type="submission" date="2022-11" db="EMBL/GenBank/DDBJ databases">
        <title>Whole genome sequence of Eschrichtius robustus ER-17-0199.</title>
        <authorList>
            <person name="Bruniche-Olsen A."/>
            <person name="Black A.N."/>
            <person name="Fields C.J."/>
            <person name="Walden K."/>
            <person name="Dewoody J.A."/>
        </authorList>
    </citation>
    <scope>NUCLEOTIDE SEQUENCE [LARGE SCALE GENOMIC DNA]</scope>
    <source>
        <strain evidence="2">ER-17-0199</strain>
        <tissue evidence="2">Blubber</tissue>
    </source>
</reference>
<sequence length="220" mass="23835">MHAPHSLRVCEQRAPAARVAIFSPSVCLSAVGFVRLQRRPWAPRHQLGPELPSARRGPVPESPGPAGPSCGPGPIVRRSVCPEAGPRDPERRGAPRRRVSTLQGGDQVFAGLEEQARQAMMKTDFPGDLGSQRQAIQQLRDQDSSSSDSEGDEEETTQDEVSSHTSEEDGGVVKVEKELENAEQPVGGNSVVEHEASDKWLLSPGTSLPFYSAQMPLFHM</sequence>
<comment type="caution">
    <text evidence="2">The sequence shown here is derived from an EMBL/GenBank/DDBJ whole genome shotgun (WGS) entry which is preliminary data.</text>
</comment>
<dbReference type="EMBL" id="JAIQCJ010002005">
    <property type="protein sequence ID" value="KAJ8785763.1"/>
    <property type="molecule type" value="Genomic_DNA"/>
</dbReference>
<feature type="region of interest" description="Disordered" evidence="1">
    <location>
        <begin position="124"/>
        <end position="191"/>
    </location>
</feature>
<evidence type="ECO:0000256" key="1">
    <source>
        <dbReference type="SAM" id="MobiDB-lite"/>
    </source>
</evidence>
<evidence type="ECO:0000313" key="3">
    <source>
        <dbReference type="Proteomes" id="UP001159641"/>
    </source>
</evidence>
<name>A0AB34H0A6_ESCRO</name>
<feature type="compositionally biased region" description="Acidic residues" evidence="1">
    <location>
        <begin position="149"/>
        <end position="158"/>
    </location>
</feature>
<accession>A0AB34H0A6</accession>
<evidence type="ECO:0000313" key="2">
    <source>
        <dbReference type="EMBL" id="KAJ8785763.1"/>
    </source>
</evidence>
<dbReference type="AlphaFoldDB" id="A0AB34H0A6"/>
<dbReference type="Proteomes" id="UP001159641">
    <property type="component" value="Unassembled WGS sequence"/>
</dbReference>
<organism evidence="2 3">
    <name type="scientific">Eschrichtius robustus</name>
    <name type="common">California gray whale</name>
    <name type="synonym">Eschrichtius gibbosus</name>
    <dbReference type="NCBI Taxonomy" id="9764"/>
    <lineage>
        <taxon>Eukaryota</taxon>
        <taxon>Metazoa</taxon>
        <taxon>Chordata</taxon>
        <taxon>Craniata</taxon>
        <taxon>Vertebrata</taxon>
        <taxon>Euteleostomi</taxon>
        <taxon>Mammalia</taxon>
        <taxon>Eutheria</taxon>
        <taxon>Laurasiatheria</taxon>
        <taxon>Artiodactyla</taxon>
        <taxon>Whippomorpha</taxon>
        <taxon>Cetacea</taxon>
        <taxon>Mysticeti</taxon>
        <taxon>Eschrichtiidae</taxon>
        <taxon>Eschrichtius</taxon>
    </lineage>
</organism>